<dbReference type="AlphaFoldDB" id="A0A1G9VAB2"/>
<organism evidence="2 3">
    <name type="scientific">Siphonobacter aquaeclarae</name>
    <dbReference type="NCBI Taxonomy" id="563176"/>
    <lineage>
        <taxon>Bacteria</taxon>
        <taxon>Pseudomonadati</taxon>
        <taxon>Bacteroidota</taxon>
        <taxon>Cytophagia</taxon>
        <taxon>Cytophagales</taxon>
        <taxon>Cytophagaceae</taxon>
        <taxon>Siphonobacter</taxon>
    </lineage>
</organism>
<keyword evidence="3" id="KW-1185">Reference proteome</keyword>
<evidence type="ECO:0008006" key="4">
    <source>
        <dbReference type="Google" id="ProtNLM"/>
    </source>
</evidence>
<evidence type="ECO:0000256" key="1">
    <source>
        <dbReference type="SAM" id="SignalP"/>
    </source>
</evidence>
<feature type="chain" id="PRO_5011661400" description="DUF1735 domain-containing protein" evidence="1">
    <location>
        <begin position="19"/>
        <end position="169"/>
    </location>
</feature>
<dbReference type="Proteomes" id="UP000198901">
    <property type="component" value="Unassembled WGS sequence"/>
</dbReference>
<evidence type="ECO:0000313" key="2">
    <source>
        <dbReference type="EMBL" id="SDM69132.1"/>
    </source>
</evidence>
<dbReference type="OrthoDB" id="980982at2"/>
<gene>
    <name evidence="2" type="ORF">SAMN04488090_4032</name>
</gene>
<accession>A0A1G9VAB2</accession>
<sequence length="169" mass="18679">MKRLFLVLALLSAGIGFYSCTPEPHFDNVPVITFESISKNTKLDGFGNKTDSLVIAVKFQDGDGDLGVSSTLKEDSLLYKTTYNYQVRTFRQVKGAPVEISQTISNSGNFPRLRDDNKIGPIEGTLSRAILIYPGTVPKNDTLSFKIKIMDRARNVSNEISTTQVVVNQ</sequence>
<feature type="signal peptide" evidence="1">
    <location>
        <begin position="1"/>
        <end position="18"/>
    </location>
</feature>
<evidence type="ECO:0000313" key="3">
    <source>
        <dbReference type="Proteomes" id="UP000198901"/>
    </source>
</evidence>
<proteinExistence type="predicted"/>
<keyword evidence="1" id="KW-0732">Signal</keyword>
<dbReference type="STRING" id="563176.SAMN04488090_4032"/>
<reference evidence="2 3" key="1">
    <citation type="submission" date="2016-10" db="EMBL/GenBank/DDBJ databases">
        <authorList>
            <person name="de Groot N.N."/>
        </authorList>
    </citation>
    <scope>NUCLEOTIDE SEQUENCE [LARGE SCALE GENOMIC DNA]</scope>
    <source>
        <strain evidence="2 3">DSM 21668</strain>
    </source>
</reference>
<dbReference type="RefSeq" id="WP_093207236.1">
    <property type="nucleotide sequence ID" value="NZ_FNGS01000008.1"/>
</dbReference>
<protein>
    <recommendedName>
        <fullName evidence="4">DUF1735 domain-containing protein</fullName>
    </recommendedName>
</protein>
<dbReference type="PROSITE" id="PS51257">
    <property type="entry name" value="PROKAR_LIPOPROTEIN"/>
    <property type="match status" value="1"/>
</dbReference>
<dbReference type="EMBL" id="FNGS01000008">
    <property type="protein sequence ID" value="SDM69132.1"/>
    <property type="molecule type" value="Genomic_DNA"/>
</dbReference>
<name>A0A1G9VAB2_9BACT</name>